<name>A0A091MYC3_CARIC</name>
<organism evidence="1 2">
    <name type="scientific">Cariama cristata</name>
    <name type="common">Red-legged seriema</name>
    <dbReference type="NCBI Taxonomy" id="54380"/>
    <lineage>
        <taxon>Eukaryota</taxon>
        <taxon>Metazoa</taxon>
        <taxon>Chordata</taxon>
        <taxon>Craniata</taxon>
        <taxon>Vertebrata</taxon>
        <taxon>Euteleostomi</taxon>
        <taxon>Archelosauria</taxon>
        <taxon>Archosauria</taxon>
        <taxon>Dinosauria</taxon>
        <taxon>Saurischia</taxon>
        <taxon>Theropoda</taxon>
        <taxon>Coelurosauria</taxon>
        <taxon>Aves</taxon>
        <taxon>Neognathae</taxon>
        <taxon>Neoaves</taxon>
        <taxon>Telluraves</taxon>
        <taxon>Australaves</taxon>
        <taxon>Cariamiformes</taxon>
        <taxon>Cariamidae</taxon>
        <taxon>Cariama</taxon>
    </lineage>
</organism>
<reference evidence="1 2" key="1">
    <citation type="submission" date="2014-04" db="EMBL/GenBank/DDBJ databases">
        <title>Genome evolution of avian class.</title>
        <authorList>
            <person name="Zhang G."/>
            <person name="Li C."/>
        </authorList>
    </citation>
    <scope>NUCLEOTIDE SEQUENCE [LARGE SCALE GENOMIC DNA]</scope>
    <source>
        <strain evidence="1">BGI_N322</strain>
    </source>
</reference>
<feature type="non-terminal residue" evidence="1">
    <location>
        <position position="51"/>
    </location>
</feature>
<gene>
    <name evidence="1" type="ORF">N322_07916</name>
</gene>
<proteinExistence type="predicted"/>
<keyword evidence="1" id="KW-0371">Homeobox</keyword>
<dbReference type="GO" id="GO:0003677">
    <property type="term" value="F:DNA binding"/>
    <property type="evidence" value="ECO:0007669"/>
    <property type="project" value="UniProtKB-KW"/>
</dbReference>
<evidence type="ECO:0000313" key="2">
    <source>
        <dbReference type="Proteomes" id="UP000054116"/>
    </source>
</evidence>
<keyword evidence="1" id="KW-0238">DNA-binding</keyword>
<protein>
    <submittedName>
        <fullName evidence="1">Homeobox protein PKNOX2</fullName>
    </submittedName>
</protein>
<accession>A0A091MYC3</accession>
<dbReference type="AlphaFoldDB" id="A0A091MYC3"/>
<dbReference type="EMBL" id="KK521320">
    <property type="protein sequence ID" value="KFP66515.1"/>
    <property type="molecule type" value="Genomic_DNA"/>
</dbReference>
<evidence type="ECO:0000313" key="1">
    <source>
        <dbReference type="EMBL" id="KFP66515.1"/>
    </source>
</evidence>
<dbReference type="Proteomes" id="UP000054116">
    <property type="component" value="Unassembled WGS sequence"/>
</dbReference>
<sequence>STPPPGILVPTAALPPGNLAMSAGSGSPAVPGGALYQPVTMVTSQGQVLTQ</sequence>
<feature type="non-terminal residue" evidence="1">
    <location>
        <position position="1"/>
    </location>
</feature>
<keyword evidence="2" id="KW-1185">Reference proteome</keyword>